<feature type="domain" description="Sulfotransferase" evidence="3">
    <location>
        <begin position="5"/>
        <end position="203"/>
    </location>
</feature>
<evidence type="ECO:0000256" key="2">
    <source>
        <dbReference type="ARBA" id="ARBA00023180"/>
    </source>
</evidence>
<evidence type="ECO:0000256" key="1">
    <source>
        <dbReference type="ARBA" id="ARBA00022679"/>
    </source>
</evidence>
<dbReference type="RefSeq" id="WP_074471191.1">
    <property type="nucleotide sequence ID" value="NZ_FMUN01000001.1"/>
</dbReference>
<organism evidence="4 5">
    <name type="scientific">Thiohalorhabdus denitrificans</name>
    <dbReference type="NCBI Taxonomy" id="381306"/>
    <lineage>
        <taxon>Bacteria</taxon>
        <taxon>Pseudomonadati</taxon>
        <taxon>Pseudomonadota</taxon>
        <taxon>Gammaproteobacteria</taxon>
        <taxon>Thiohalorhabdales</taxon>
        <taxon>Thiohalorhabdaceae</taxon>
        <taxon>Thiohalorhabdus</taxon>
    </lineage>
</organism>
<evidence type="ECO:0000259" key="3">
    <source>
        <dbReference type="Pfam" id="PF00685"/>
    </source>
</evidence>
<dbReference type="Gene3D" id="3.40.50.300">
    <property type="entry name" value="P-loop containing nucleotide triphosphate hydrolases"/>
    <property type="match status" value="1"/>
</dbReference>
<dbReference type="EMBL" id="FMUN01000001">
    <property type="protein sequence ID" value="SCX79202.1"/>
    <property type="molecule type" value="Genomic_DNA"/>
</dbReference>
<name>A0A1G5AMV4_9GAMM</name>
<dbReference type="PANTHER" id="PTHR10605:SF56">
    <property type="entry name" value="BIFUNCTIONAL HEPARAN SULFATE N-DEACETYLASE_N-SULFOTRANSFERASE"/>
    <property type="match status" value="1"/>
</dbReference>
<dbReference type="InterPro" id="IPR037359">
    <property type="entry name" value="NST/OST"/>
</dbReference>
<keyword evidence="2" id="KW-0325">Glycoprotein</keyword>
<sequence>MIKLPDFFIVGAPKCGTTSLYSYLSEHPQIFMSPHKEPTYFGKDLKPESPYFVRDWESYKKLFKGAEGFLRVGEASVYYMFSHSAAKEIYDFNPDSKIVIIIRNPVDMMYSLHGQLLLTGNEDVSSFESAINLEDRRRKGWDIPKEGEFFKVLFYREVAKMSEQIYRYYELFGREQVYVMVLEEFKESPETEFSSLLRFLEVDPGFSPDFYVKNKNKSVRIPAVQNFLRSPPPVFRKIVHKVFSSHFREKYLFPLRKRLKRFNLKEGGRGPISPQFRKRLDAEFAGEVEKLEKMLDRPIPLLRRGI</sequence>
<gene>
    <name evidence="4" type="ORF">SAMN05661077_0453</name>
</gene>
<accession>A0A1G5AMV4</accession>
<evidence type="ECO:0000313" key="4">
    <source>
        <dbReference type="EMBL" id="SCX79202.1"/>
    </source>
</evidence>
<dbReference type="Pfam" id="PF00685">
    <property type="entry name" value="Sulfotransfer_1"/>
    <property type="match status" value="1"/>
</dbReference>
<dbReference type="AlphaFoldDB" id="A0A1G5AMV4"/>
<evidence type="ECO:0000313" key="5">
    <source>
        <dbReference type="Proteomes" id="UP000183104"/>
    </source>
</evidence>
<dbReference type="Proteomes" id="UP000183104">
    <property type="component" value="Unassembled WGS sequence"/>
</dbReference>
<dbReference type="PANTHER" id="PTHR10605">
    <property type="entry name" value="HEPARAN SULFATE SULFOTRANSFERASE"/>
    <property type="match status" value="1"/>
</dbReference>
<dbReference type="OrthoDB" id="9075305at2"/>
<dbReference type="GO" id="GO:0008146">
    <property type="term" value="F:sulfotransferase activity"/>
    <property type="evidence" value="ECO:0007669"/>
    <property type="project" value="InterPro"/>
</dbReference>
<dbReference type="InterPro" id="IPR000863">
    <property type="entry name" value="Sulfotransferase_dom"/>
</dbReference>
<dbReference type="InterPro" id="IPR027417">
    <property type="entry name" value="P-loop_NTPase"/>
</dbReference>
<keyword evidence="1 4" id="KW-0808">Transferase</keyword>
<protein>
    <submittedName>
        <fullName evidence="4">Sulfotransferase domain-containing protein</fullName>
    </submittedName>
</protein>
<dbReference type="SUPFAM" id="SSF52540">
    <property type="entry name" value="P-loop containing nucleoside triphosphate hydrolases"/>
    <property type="match status" value="1"/>
</dbReference>
<keyword evidence="5" id="KW-1185">Reference proteome</keyword>
<proteinExistence type="predicted"/>
<reference evidence="5" key="1">
    <citation type="submission" date="2016-10" db="EMBL/GenBank/DDBJ databases">
        <authorList>
            <person name="Varghese N."/>
        </authorList>
    </citation>
    <scope>NUCLEOTIDE SEQUENCE [LARGE SCALE GENOMIC DNA]</scope>
    <source>
        <strain evidence="5">HL 19</strain>
    </source>
</reference>